<dbReference type="FunFam" id="3.40.50.620:FF:000045">
    <property type="entry name" value="Glutamate--tRNA ligase, mitochondrial"/>
    <property type="match status" value="1"/>
</dbReference>
<dbReference type="InterPro" id="IPR045462">
    <property type="entry name" value="aa-tRNA-synth_I_cd-bd"/>
</dbReference>
<dbReference type="SUPFAM" id="SSF48163">
    <property type="entry name" value="An anticodon-binding domain of class I aminoacyl-tRNA synthetases"/>
    <property type="match status" value="1"/>
</dbReference>
<dbReference type="STRING" id="1618350.UR67_C0004G0009"/>
<dbReference type="CDD" id="cd00808">
    <property type="entry name" value="GluRS_core"/>
    <property type="match status" value="1"/>
</dbReference>
<dbReference type="HAMAP" id="MF_00022">
    <property type="entry name" value="Glu_tRNA_synth_type1"/>
    <property type="match status" value="1"/>
</dbReference>
<keyword evidence="5 7" id="KW-0648">Protein biosynthesis</keyword>
<dbReference type="PROSITE" id="PS00178">
    <property type="entry name" value="AA_TRNA_LIGASE_I"/>
    <property type="match status" value="1"/>
</dbReference>
<keyword evidence="3 7" id="KW-0547">Nucleotide-binding</keyword>
<comment type="function">
    <text evidence="7">Catalyzes the attachment of glutamate to tRNA(Glu) in a two-step reaction: glutamate is first activated by ATP to form Glu-AMP and then transferred to the acceptor end of tRNA(Glu).</text>
</comment>
<dbReference type="InterPro" id="IPR014729">
    <property type="entry name" value="Rossmann-like_a/b/a_fold"/>
</dbReference>
<evidence type="ECO:0000259" key="9">
    <source>
        <dbReference type="Pfam" id="PF19269"/>
    </source>
</evidence>
<comment type="caution">
    <text evidence="10">The sequence shown here is derived from an EMBL/GenBank/DDBJ whole genome shotgun (WGS) entry which is preliminary data.</text>
</comment>
<dbReference type="GO" id="GO:0005524">
    <property type="term" value="F:ATP binding"/>
    <property type="evidence" value="ECO:0007669"/>
    <property type="project" value="UniProtKB-UniRule"/>
</dbReference>
<proteinExistence type="inferred from homology"/>
<dbReference type="InterPro" id="IPR004527">
    <property type="entry name" value="Glu-tRNA-ligase_bac/mito"/>
</dbReference>
<dbReference type="InterPro" id="IPR008925">
    <property type="entry name" value="aa_tRNA-synth_I_cd-bd_sf"/>
</dbReference>
<dbReference type="InterPro" id="IPR000924">
    <property type="entry name" value="Glu/Gln-tRNA-synth"/>
</dbReference>
<evidence type="ECO:0000256" key="6">
    <source>
        <dbReference type="ARBA" id="ARBA00023146"/>
    </source>
</evidence>
<comment type="caution">
    <text evidence="7">Lacks conserved residue(s) required for the propagation of feature annotation.</text>
</comment>
<comment type="similarity">
    <text evidence="1 7">Belongs to the class-I aminoacyl-tRNA synthetase family. Glutamate--tRNA ligase type 1 subfamily.</text>
</comment>
<dbReference type="Gene3D" id="1.10.10.350">
    <property type="match status" value="1"/>
</dbReference>
<organism evidence="10 11">
    <name type="scientific">candidate division CPR3 bacterium GW2011_GWF2_35_18</name>
    <dbReference type="NCBI Taxonomy" id="1618350"/>
    <lineage>
        <taxon>Bacteria</taxon>
        <taxon>Bacteria division CPR3</taxon>
    </lineage>
</organism>
<dbReference type="PRINTS" id="PR00987">
    <property type="entry name" value="TRNASYNTHGLU"/>
</dbReference>
<evidence type="ECO:0000259" key="8">
    <source>
        <dbReference type="Pfam" id="PF00749"/>
    </source>
</evidence>
<dbReference type="PANTHER" id="PTHR43311:SF2">
    <property type="entry name" value="GLUTAMATE--TRNA LIGASE, MITOCHONDRIAL-RELATED"/>
    <property type="match status" value="1"/>
</dbReference>
<keyword evidence="6 7" id="KW-0030">Aminoacyl-tRNA synthetase</keyword>
<protein>
    <recommendedName>
        <fullName evidence="7">Glutamate--tRNA ligase</fullName>
        <ecNumber evidence="7">6.1.1.17</ecNumber>
    </recommendedName>
    <alternativeName>
        <fullName evidence="7">Glutamyl-tRNA synthetase</fullName>
        <shortName evidence="7">GluRS</shortName>
    </alternativeName>
</protein>
<evidence type="ECO:0000256" key="1">
    <source>
        <dbReference type="ARBA" id="ARBA00007894"/>
    </source>
</evidence>
<dbReference type="InterPro" id="IPR020751">
    <property type="entry name" value="aa-tRNA-synth_I_codon-bd_sub2"/>
</dbReference>
<sequence>MKDNRDSKLIGKVRTRVAPSPTGDPHVGTAFQALLDFVFAHRYEGTFILRIEDTDRKRFVDESEDVIFEALEWLNLNPDESPKVGGEYGPYRQSERLNTYKKYAKQLVAEGKAYYCFCSSERLEKMRQDQQAQKKPPMYDRNCRNLTQEEVDRRLASGEKAVIRMKIPDNKEIIVHDLLRGEVKFDSNIVDDQVILKSDGYPTYHLAVVVDDHLMEITHMKRGEEWLSSAPKHVLLYEYFGWQMPLMIHTPTLRNPDRSKLSKRKGNTSLWYYREQGYIKEALLNFLALLVWKHPITNNEIFTKEEMMESFEWEQMNITGPIFDIVKLQWLNGMWIRKKSLEDLLIDIKDWATWVSVVGKEKQEEAKKVLSWIEKDPDFFQKALALTHERLKIISEIPELLSFYYVDKLTYDREDLLQKHEAQDIARILGEVKNRLEKLESWTQETWEATIRKCADDFSFKHKDLFMCMRSAITARKATPPLFEVMNVLGKEESFKRVDDAINFLNN</sequence>
<dbReference type="Pfam" id="PF19269">
    <property type="entry name" value="Anticodon_2"/>
    <property type="match status" value="1"/>
</dbReference>
<reference evidence="10 11" key="1">
    <citation type="journal article" date="2015" name="Nature">
        <title>rRNA introns, odd ribosomes, and small enigmatic genomes across a large radiation of phyla.</title>
        <authorList>
            <person name="Brown C.T."/>
            <person name="Hug L.A."/>
            <person name="Thomas B.C."/>
            <person name="Sharon I."/>
            <person name="Castelle C.J."/>
            <person name="Singh A."/>
            <person name="Wilkins M.J."/>
            <person name="Williams K.H."/>
            <person name="Banfield J.F."/>
        </authorList>
    </citation>
    <scope>NUCLEOTIDE SEQUENCE [LARGE SCALE GENOMIC DNA]</scope>
</reference>
<dbReference type="EC" id="6.1.1.17" evidence="7"/>
<evidence type="ECO:0000256" key="5">
    <source>
        <dbReference type="ARBA" id="ARBA00022917"/>
    </source>
</evidence>
<dbReference type="GO" id="GO:0000049">
    <property type="term" value="F:tRNA binding"/>
    <property type="evidence" value="ECO:0007669"/>
    <property type="project" value="InterPro"/>
</dbReference>
<dbReference type="InterPro" id="IPR033910">
    <property type="entry name" value="GluRS_core"/>
</dbReference>
<evidence type="ECO:0000313" key="11">
    <source>
        <dbReference type="Proteomes" id="UP000034581"/>
    </source>
</evidence>
<feature type="domain" description="Aminoacyl-tRNA synthetase class I anticodon-binding" evidence="9">
    <location>
        <begin position="366"/>
        <end position="502"/>
    </location>
</feature>
<dbReference type="InterPro" id="IPR049940">
    <property type="entry name" value="GluQ/Sye"/>
</dbReference>
<keyword evidence="7" id="KW-0963">Cytoplasm</keyword>
<dbReference type="InterPro" id="IPR001412">
    <property type="entry name" value="aa-tRNA-synth_I_CS"/>
</dbReference>
<evidence type="ECO:0000256" key="4">
    <source>
        <dbReference type="ARBA" id="ARBA00022840"/>
    </source>
</evidence>
<dbReference type="PATRIC" id="fig|1618350.3.peg.643"/>
<dbReference type="GO" id="GO:0004818">
    <property type="term" value="F:glutamate-tRNA ligase activity"/>
    <property type="evidence" value="ECO:0007669"/>
    <property type="project" value="UniProtKB-UniRule"/>
</dbReference>
<dbReference type="Gene3D" id="3.40.50.620">
    <property type="entry name" value="HUPs"/>
    <property type="match status" value="1"/>
</dbReference>
<dbReference type="GO" id="GO:0005829">
    <property type="term" value="C:cytosol"/>
    <property type="evidence" value="ECO:0007669"/>
    <property type="project" value="TreeGrafter"/>
</dbReference>
<keyword evidence="4 7" id="KW-0067">ATP-binding</keyword>
<dbReference type="Pfam" id="PF00749">
    <property type="entry name" value="tRNA-synt_1c"/>
    <property type="match status" value="1"/>
</dbReference>
<dbReference type="Proteomes" id="UP000034581">
    <property type="component" value="Unassembled WGS sequence"/>
</dbReference>
<feature type="short sequence motif" description="'KMSKS' region" evidence="7">
    <location>
        <begin position="260"/>
        <end position="264"/>
    </location>
</feature>
<dbReference type="AlphaFoldDB" id="A0A0G0EQM3"/>
<dbReference type="NCBIfam" id="TIGR00464">
    <property type="entry name" value="gltX_bact"/>
    <property type="match status" value="1"/>
</dbReference>
<dbReference type="EMBL" id="LBQB01000004">
    <property type="protein sequence ID" value="KKP69612.1"/>
    <property type="molecule type" value="Genomic_DNA"/>
</dbReference>
<feature type="short sequence motif" description="'HIGH' region" evidence="7">
    <location>
        <begin position="19"/>
        <end position="29"/>
    </location>
</feature>
<evidence type="ECO:0000256" key="2">
    <source>
        <dbReference type="ARBA" id="ARBA00022598"/>
    </source>
</evidence>
<feature type="domain" description="Glutamyl/glutaminyl-tRNA synthetase class Ib catalytic" evidence="8">
    <location>
        <begin position="12"/>
        <end position="330"/>
    </location>
</feature>
<comment type="subcellular location">
    <subcellularLocation>
        <location evidence="7">Cytoplasm</location>
    </subcellularLocation>
</comment>
<comment type="catalytic activity">
    <reaction evidence="7">
        <text>tRNA(Glu) + L-glutamate + ATP = L-glutamyl-tRNA(Glu) + AMP + diphosphate</text>
        <dbReference type="Rhea" id="RHEA:23540"/>
        <dbReference type="Rhea" id="RHEA-COMP:9663"/>
        <dbReference type="Rhea" id="RHEA-COMP:9680"/>
        <dbReference type="ChEBI" id="CHEBI:29985"/>
        <dbReference type="ChEBI" id="CHEBI:30616"/>
        <dbReference type="ChEBI" id="CHEBI:33019"/>
        <dbReference type="ChEBI" id="CHEBI:78442"/>
        <dbReference type="ChEBI" id="CHEBI:78520"/>
        <dbReference type="ChEBI" id="CHEBI:456215"/>
        <dbReference type="EC" id="6.1.1.17"/>
    </reaction>
</comment>
<name>A0A0G0EQM3_UNCC3</name>
<evidence type="ECO:0000313" key="10">
    <source>
        <dbReference type="EMBL" id="KKP69612.1"/>
    </source>
</evidence>
<feature type="binding site" evidence="7">
    <location>
        <position position="263"/>
    </location>
    <ligand>
        <name>ATP</name>
        <dbReference type="ChEBI" id="CHEBI:30616"/>
    </ligand>
</feature>
<dbReference type="SUPFAM" id="SSF52374">
    <property type="entry name" value="Nucleotidylyl transferase"/>
    <property type="match status" value="1"/>
</dbReference>
<dbReference type="GO" id="GO:0008270">
    <property type="term" value="F:zinc ion binding"/>
    <property type="evidence" value="ECO:0007669"/>
    <property type="project" value="InterPro"/>
</dbReference>
<keyword evidence="2 7" id="KW-0436">Ligase</keyword>
<dbReference type="GO" id="GO:0006424">
    <property type="term" value="P:glutamyl-tRNA aminoacylation"/>
    <property type="evidence" value="ECO:0007669"/>
    <property type="project" value="UniProtKB-UniRule"/>
</dbReference>
<evidence type="ECO:0000256" key="7">
    <source>
        <dbReference type="HAMAP-Rule" id="MF_00022"/>
    </source>
</evidence>
<evidence type="ECO:0000256" key="3">
    <source>
        <dbReference type="ARBA" id="ARBA00022741"/>
    </source>
</evidence>
<accession>A0A0G0EQM3</accession>
<gene>
    <name evidence="7" type="primary">gltX</name>
    <name evidence="10" type="ORF">UR67_C0004G0009</name>
</gene>
<dbReference type="InterPro" id="IPR020058">
    <property type="entry name" value="Glu/Gln-tRNA-synth_Ib_cat-dom"/>
</dbReference>
<dbReference type="PANTHER" id="PTHR43311">
    <property type="entry name" value="GLUTAMATE--TRNA LIGASE"/>
    <property type="match status" value="1"/>
</dbReference>
<comment type="subunit">
    <text evidence="7">Monomer.</text>
</comment>